<comment type="subcellular location">
    <subcellularLocation>
        <location evidence="1">Cell membrane</location>
        <topology evidence="1">Multi-pass membrane protein</topology>
    </subcellularLocation>
</comment>
<accession>A0A5E4WCZ6</accession>
<protein>
    <submittedName>
        <fullName evidence="7">Amino acid permease-associated protein</fullName>
    </submittedName>
</protein>
<evidence type="ECO:0000256" key="2">
    <source>
        <dbReference type="ARBA" id="ARBA00022475"/>
    </source>
</evidence>
<sequence length="243" mass="26397">MDQPAKLNADSLGIVESVIMGIAGTAPAYSVEATTSTIIGRAGTLSPASILVCGLIMFGIAYAFINMNRALASAGTSYSWVSMVFGRSLGFFAGWALLVLCCVFMVSAMIPAANATLLIFNRPMMNNVHYVTLIAAAWLTVVSAVVIKGIKLTSYAQVLMTIIEGVILLVIVVASFFVFPRAPQHPFSWAWFWPFTFTPKLFANGALVAIFFFYGWDVTLNLSEETRDSNRVPVELHSGRWCS</sequence>
<dbReference type="GO" id="GO:0005886">
    <property type="term" value="C:plasma membrane"/>
    <property type="evidence" value="ECO:0007669"/>
    <property type="project" value="UniProtKB-SubCell"/>
</dbReference>
<dbReference type="Gene3D" id="1.20.1740.10">
    <property type="entry name" value="Amino acid/polyamine transporter I"/>
    <property type="match status" value="1"/>
</dbReference>
<keyword evidence="3 6" id="KW-0812">Transmembrane</keyword>
<keyword evidence="2" id="KW-1003">Cell membrane</keyword>
<dbReference type="Proteomes" id="UP000343317">
    <property type="component" value="Unassembled WGS sequence"/>
</dbReference>
<evidence type="ECO:0000313" key="7">
    <source>
        <dbReference type="EMBL" id="VVE22013.1"/>
    </source>
</evidence>
<feature type="transmembrane region" description="Helical" evidence="6">
    <location>
        <begin position="49"/>
        <end position="68"/>
    </location>
</feature>
<evidence type="ECO:0000313" key="8">
    <source>
        <dbReference type="Proteomes" id="UP000343317"/>
    </source>
</evidence>
<keyword evidence="8" id="KW-1185">Reference proteome</keyword>
<reference evidence="7 8" key="1">
    <citation type="submission" date="2019-08" db="EMBL/GenBank/DDBJ databases">
        <authorList>
            <person name="Peeters C."/>
        </authorList>
    </citation>
    <scope>NUCLEOTIDE SEQUENCE [LARGE SCALE GENOMIC DNA]</scope>
    <source>
        <strain evidence="7 8">LMG 31112</strain>
    </source>
</reference>
<feature type="transmembrane region" description="Helical" evidence="6">
    <location>
        <begin position="159"/>
        <end position="179"/>
    </location>
</feature>
<gene>
    <name evidence="7" type="ORF">PHO31112_03179</name>
</gene>
<keyword evidence="5 6" id="KW-0472">Membrane</keyword>
<feature type="transmembrane region" description="Helical" evidence="6">
    <location>
        <begin position="130"/>
        <end position="147"/>
    </location>
</feature>
<dbReference type="AlphaFoldDB" id="A0A5E4WCZ6"/>
<dbReference type="EMBL" id="CABPSM010000009">
    <property type="protein sequence ID" value="VVE22013.1"/>
    <property type="molecule type" value="Genomic_DNA"/>
</dbReference>
<feature type="transmembrane region" description="Helical" evidence="6">
    <location>
        <begin position="12"/>
        <end position="29"/>
    </location>
</feature>
<organism evidence="7 8">
    <name type="scientific">Pandoraea horticolens</name>
    <dbReference type="NCBI Taxonomy" id="2508298"/>
    <lineage>
        <taxon>Bacteria</taxon>
        <taxon>Pseudomonadati</taxon>
        <taxon>Pseudomonadota</taxon>
        <taxon>Betaproteobacteria</taxon>
        <taxon>Burkholderiales</taxon>
        <taxon>Burkholderiaceae</taxon>
        <taxon>Pandoraea</taxon>
    </lineage>
</organism>
<proteinExistence type="predicted"/>
<evidence type="ECO:0000256" key="1">
    <source>
        <dbReference type="ARBA" id="ARBA00004651"/>
    </source>
</evidence>
<dbReference type="InterPro" id="IPR050367">
    <property type="entry name" value="APC_superfamily"/>
</dbReference>
<name>A0A5E4WCZ6_9BURK</name>
<keyword evidence="4 6" id="KW-1133">Transmembrane helix</keyword>
<dbReference type="InterPro" id="IPR002293">
    <property type="entry name" value="AA/rel_permease1"/>
</dbReference>
<evidence type="ECO:0000256" key="5">
    <source>
        <dbReference type="ARBA" id="ARBA00023136"/>
    </source>
</evidence>
<dbReference type="GO" id="GO:0022857">
    <property type="term" value="F:transmembrane transporter activity"/>
    <property type="evidence" value="ECO:0007669"/>
    <property type="project" value="InterPro"/>
</dbReference>
<feature type="transmembrane region" description="Helical" evidence="6">
    <location>
        <begin position="191"/>
        <end position="214"/>
    </location>
</feature>
<dbReference type="PANTHER" id="PTHR42770">
    <property type="entry name" value="AMINO ACID TRANSPORTER-RELATED"/>
    <property type="match status" value="1"/>
</dbReference>
<feature type="transmembrane region" description="Helical" evidence="6">
    <location>
        <begin position="89"/>
        <end position="110"/>
    </location>
</feature>
<dbReference type="PANTHER" id="PTHR42770:SF7">
    <property type="entry name" value="MEMBRANE PROTEIN"/>
    <property type="match status" value="1"/>
</dbReference>
<evidence type="ECO:0000256" key="4">
    <source>
        <dbReference type="ARBA" id="ARBA00022989"/>
    </source>
</evidence>
<dbReference type="Pfam" id="PF13520">
    <property type="entry name" value="AA_permease_2"/>
    <property type="match status" value="1"/>
</dbReference>
<evidence type="ECO:0000256" key="3">
    <source>
        <dbReference type="ARBA" id="ARBA00022692"/>
    </source>
</evidence>
<evidence type="ECO:0000256" key="6">
    <source>
        <dbReference type="SAM" id="Phobius"/>
    </source>
</evidence>